<evidence type="ECO:0000256" key="3">
    <source>
        <dbReference type="ARBA" id="ARBA00023004"/>
    </source>
</evidence>
<organism evidence="8 9">
    <name type="scientific">Cylindrotheca closterium</name>
    <dbReference type="NCBI Taxonomy" id="2856"/>
    <lineage>
        <taxon>Eukaryota</taxon>
        <taxon>Sar</taxon>
        <taxon>Stramenopiles</taxon>
        <taxon>Ochrophyta</taxon>
        <taxon>Bacillariophyta</taxon>
        <taxon>Bacillariophyceae</taxon>
        <taxon>Bacillariophycidae</taxon>
        <taxon>Bacillariales</taxon>
        <taxon>Bacillariaceae</taxon>
        <taxon>Cylindrotheca</taxon>
    </lineage>
</organism>
<feature type="domain" description="Cytochrome b5 heme-binding" evidence="7">
    <location>
        <begin position="291"/>
        <end position="370"/>
    </location>
</feature>
<gene>
    <name evidence="8" type="ORF">CYCCA115_LOCUS6390</name>
</gene>
<comment type="similarity">
    <text evidence="4">Belongs to the cytochrome b5 family.</text>
</comment>
<dbReference type="InterPro" id="IPR001199">
    <property type="entry name" value="Cyt_B5-like_heme/steroid-bd"/>
</dbReference>
<keyword evidence="6" id="KW-0472">Membrane</keyword>
<keyword evidence="9" id="KW-1185">Reference proteome</keyword>
<feature type="domain" description="Cytochrome b5 heme-binding" evidence="7">
    <location>
        <begin position="147"/>
        <end position="222"/>
    </location>
</feature>
<evidence type="ECO:0000256" key="4">
    <source>
        <dbReference type="ARBA" id="ARBA00038168"/>
    </source>
</evidence>
<feature type="transmembrane region" description="Helical" evidence="6">
    <location>
        <begin position="108"/>
        <end position="129"/>
    </location>
</feature>
<feature type="compositionally biased region" description="Pro residues" evidence="5">
    <location>
        <begin position="67"/>
        <end position="76"/>
    </location>
</feature>
<dbReference type="SUPFAM" id="SSF55856">
    <property type="entry name" value="Cytochrome b5-like heme/steroid binding domain"/>
    <property type="match status" value="2"/>
</dbReference>
<protein>
    <recommendedName>
        <fullName evidence="7">Cytochrome b5 heme-binding domain-containing protein</fullName>
    </recommendedName>
</protein>
<keyword evidence="3" id="KW-0408">Iron</keyword>
<dbReference type="InterPro" id="IPR050668">
    <property type="entry name" value="Cytochrome_b5"/>
</dbReference>
<dbReference type="Pfam" id="PF00173">
    <property type="entry name" value="Cyt-b5"/>
    <property type="match status" value="2"/>
</dbReference>
<evidence type="ECO:0000256" key="5">
    <source>
        <dbReference type="SAM" id="MobiDB-lite"/>
    </source>
</evidence>
<keyword evidence="1" id="KW-0349">Heme</keyword>
<feature type="region of interest" description="Disordered" evidence="5">
    <location>
        <begin position="54"/>
        <end position="79"/>
    </location>
</feature>
<evidence type="ECO:0000256" key="2">
    <source>
        <dbReference type="ARBA" id="ARBA00022723"/>
    </source>
</evidence>
<keyword evidence="6" id="KW-0812">Transmembrane</keyword>
<dbReference type="Proteomes" id="UP001295423">
    <property type="component" value="Unassembled WGS sequence"/>
</dbReference>
<proteinExistence type="inferred from homology"/>
<accession>A0AAD2CNG2</accession>
<dbReference type="AlphaFoldDB" id="A0AAD2CNG2"/>
<dbReference type="InterPro" id="IPR036400">
    <property type="entry name" value="Cyt_B5-like_heme/steroid_sf"/>
</dbReference>
<feature type="region of interest" description="Disordered" evidence="5">
    <location>
        <begin position="228"/>
        <end position="284"/>
    </location>
</feature>
<reference evidence="8" key="1">
    <citation type="submission" date="2023-08" db="EMBL/GenBank/DDBJ databases">
        <authorList>
            <person name="Audoor S."/>
            <person name="Bilcke G."/>
        </authorList>
    </citation>
    <scope>NUCLEOTIDE SEQUENCE</scope>
</reference>
<dbReference type="GO" id="GO:0046872">
    <property type="term" value="F:metal ion binding"/>
    <property type="evidence" value="ECO:0007669"/>
    <property type="project" value="UniProtKB-KW"/>
</dbReference>
<dbReference type="SMART" id="SM01117">
    <property type="entry name" value="Cyt-b5"/>
    <property type="match status" value="2"/>
</dbReference>
<keyword evidence="2" id="KW-0479">Metal-binding</keyword>
<dbReference type="GO" id="GO:0016020">
    <property type="term" value="C:membrane"/>
    <property type="evidence" value="ECO:0007669"/>
    <property type="project" value="TreeGrafter"/>
</dbReference>
<dbReference type="PROSITE" id="PS50255">
    <property type="entry name" value="CYTOCHROME_B5_2"/>
    <property type="match status" value="2"/>
</dbReference>
<evidence type="ECO:0000313" key="8">
    <source>
        <dbReference type="EMBL" id="CAJ1939031.1"/>
    </source>
</evidence>
<dbReference type="PANTHER" id="PTHR19359">
    <property type="entry name" value="CYTOCHROME B5"/>
    <property type="match status" value="1"/>
</dbReference>
<evidence type="ECO:0000313" key="9">
    <source>
        <dbReference type="Proteomes" id="UP001295423"/>
    </source>
</evidence>
<dbReference type="GO" id="GO:0020037">
    <property type="term" value="F:heme binding"/>
    <property type="evidence" value="ECO:0007669"/>
    <property type="project" value="TreeGrafter"/>
</dbReference>
<dbReference type="Gene3D" id="3.10.120.10">
    <property type="entry name" value="Cytochrome b5-like heme/steroid binding domain"/>
    <property type="match status" value="2"/>
</dbReference>
<name>A0AAD2CNG2_9STRA</name>
<comment type="caution">
    <text evidence="8">The sequence shown here is derived from an EMBL/GenBank/DDBJ whole genome shotgun (WGS) entry which is preliminary data.</text>
</comment>
<sequence length="391" mass="42833">MSLNGSLSAFVVRKPTCFAAVGKQTVMKLRQFPTHIFLLHPLPQPQKKITVSTMAPQGNFSPYGSEAPPPPPPPLPISSTFKNSLKQDPIFQEDYQDLQRQPNNYSRLVSFVLGMLTLVAAALGAYFFLQEDDIDLTRGKSQHDNFQGMVSMATIQSHASADDCWMTIHGNVYDMTQYAPIHPGLPTLITRHCGTDATTAYDFEHSIVMLPIVDEYLLGSLQEIEATDFPTMAPTKTPGSPTRAPSPPTLRPTMAPTERGATRSPTSRPTTAPPTQRPTTAPPTELWGCPMEFYTVQDVAQHPDANSCWYALYGVIYDLTGYIDDHKGGRGTILADCGKDATVQFVAEKKHDVSLLIKKGFSSMIIGRLGTTRESGRVACDEVDLVAVTNL</sequence>
<dbReference type="EMBL" id="CAKOGP040000779">
    <property type="protein sequence ID" value="CAJ1939031.1"/>
    <property type="molecule type" value="Genomic_DNA"/>
</dbReference>
<evidence type="ECO:0000256" key="1">
    <source>
        <dbReference type="ARBA" id="ARBA00022617"/>
    </source>
</evidence>
<evidence type="ECO:0000259" key="7">
    <source>
        <dbReference type="PROSITE" id="PS50255"/>
    </source>
</evidence>
<keyword evidence="6" id="KW-1133">Transmembrane helix</keyword>
<evidence type="ECO:0000256" key="6">
    <source>
        <dbReference type="SAM" id="Phobius"/>
    </source>
</evidence>